<evidence type="ECO:0000313" key="1">
    <source>
        <dbReference type="EMBL" id="JAD31084.1"/>
    </source>
</evidence>
<sequence>MVSIGLNICSIYELTRICRLFSVVQYDETPTMVLMIPSGFLDQSVLWFWFQKHH</sequence>
<name>A0A0A8YVE3_ARUDO</name>
<accession>A0A0A8YVE3</accession>
<dbReference type="AlphaFoldDB" id="A0A0A8YVE3"/>
<organism evidence="1">
    <name type="scientific">Arundo donax</name>
    <name type="common">Giant reed</name>
    <name type="synonym">Donax arundinaceus</name>
    <dbReference type="NCBI Taxonomy" id="35708"/>
    <lineage>
        <taxon>Eukaryota</taxon>
        <taxon>Viridiplantae</taxon>
        <taxon>Streptophyta</taxon>
        <taxon>Embryophyta</taxon>
        <taxon>Tracheophyta</taxon>
        <taxon>Spermatophyta</taxon>
        <taxon>Magnoliopsida</taxon>
        <taxon>Liliopsida</taxon>
        <taxon>Poales</taxon>
        <taxon>Poaceae</taxon>
        <taxon>PACMAD clade</taxon>
        <taxon>Arundinoideae</taxon>
        <taxon>Arundineae</taxon>
        <taxon>Arundo</taxon>
    </lineage>
</organism>
<proteinExistence type="predicted"/>
<reference evidence="1" key="2">
    <citation type="journal article" date="2015" name="Data Brief">
        <title>Shoot transcriptome of the giant reed, Arundo donax.</title>
        <authorList>
            <person name="Barrero R.A."/>
            <person name="Guerrero F.D."/>
            <person name="Moolhuijzen P."/>
            <person name="Goolsby J.A."/>
            <person name="Tidwell J."/>
            <person name="Bellgard S.E."/>
            <person name="Bellgard M.I."/>
        </authorList>
    </citation>
    <scope>NUCLEOTIDE SEQUENCE</scope>
    <source>
        <tissue evidence="1">Shoot tissue taken approximately 20 cm above the soil surface</tissue>
    </source>
</reference>
<dbReference type="EMBL" id="GBRH01266811">
    <property type="protein sequence ID" value="JAD31084.1"/>
    <property type="molecule type" value="Transcribed_RNA"/>
</dbReference>
<reference evidence="1" key="1">
    <citation type="submission" date="2014-09" db="EMBL/GenBank/DDBJ databases">
        <authorList>
            <person name="Magalhaes I.L.F."/>
            <person name="Oliveira U."/>
            <person name="Santos F.R."/>
            <person name="Vidigal T.H.D.A."/>
            <person name="Brescovit A.D."/>
            <person name="Santos A.J."/>
        </authorList>
    </citation>
    <scope>NUCLEOTIDE SEQUENCE</scope>
    <source>
        <tissue evidence="1">Shoot tissue taken approximately 20 cm above the soil surface</tissue>
    </source>
</reference>
<protein>
    <submittedName>
        <fullName evidence="1">Uncharacterized protein</fullName>
    </submittedName>
</protein>